<feature type="compositionally biased region" description="Polar residues" evidence="2">
    <location>
        <begin position="215"/>
        <end position="249"/>
    </location>
</feature>
<dbReference type="PANTHER" id="PTHR12475:SF4">
    <property type="entry name" value="PROTEIN THEM6"/>
    <property type="match status" value="1"/>
</dbReference>
<proteinExistence type="inferred from homology"/>
<dbReference type="EMBL" id="KZ302050">
    <property type="protein sequence ID" value="PFH48797.1"/>
    <property type="molecule type" value="Genomic_DNA"/>
</dbReference>
<dbReference type="Proteomes" id="UP000242287">
    <property type="component" value="Unassembled WGS sequence"/>
</dbReference>
<keyword evidence="4" id="KW-1185">Reference proteome</keyword>
<sequence length="425" mass="47281">MSSLPVLPSLHKFNSTATTIVTVLLDKLKLEGVPNARSILPTVFKYIFYFLLLINARSLPLAWHFRVFRPVFAIRFRHRLLKWRTMFLSRAAQDIEEDKWLDSICPVGEHPLDKVVSYTSWASIDDSDFNGHLSNSSYAKTYDAARFKAALQMFPMFFRAGGWMALAATHYNFIREIPMFSSYEVRLTLHGWDQKWLYVVAKFVSKPKHEKSRTKATVSSLPNSGSATPSGSTTNPNTDTEESPFTASLRQPGPDELSTVPTPSGNIPKPESTKNALSAVSRDLSSSQGLDLAGLTKSVSKSSTEPDGAVLHTVAVSQLCFKIGRITVPPSVVLAVNGFTREPGYSCISPPPSFVKAKQLMSRPMGGNTKKLREFLKGGWKNLGEKGEEEWWVEPLAGELDERRRKGLEAMESLRRGVEGARVQP</sequence>
<evidence type="ECO:0008006" key="5">
    <source>
        <dbReference type="Google" id="ProtNLM"/>
    </source>
</evidence>
<name>A0A2A9NKK4_9AGAR</name>
<comment type="similarity">
    <text evidence="1">Belongs to the lcsJ thioesterase family.</text>
</comment>
<dbReference type="Gene3D" id="3.10.129.10">
    <property type="entry name" value="Hotdog Thioesterase"/>
    <property type="match status" value="1"/>
</dbReference>
<dbReference type="SUPFAM" id="SSF54637">
    <property type="entry name" value="Thioesterase/thiol ester dehydrase-isomerase"/>
    <property type="match status" value="1"/>
</dbReference>
<evidence type="ECO:0000256" key="1">
    <source>
        <dbReference type="ARBA" id="ARBA00038476"/>
    </source>
</evidence>
<dbReference type="InterPro" id="IPR029069">
    <property type="entry name" value="HotDog_dom_sf"/>
</dbReference>
<evidence type="ECO:0000256" key="2">
    <source>
        <dbReference type="SAM" id="MobiDB-lite"/>
    </source>
</evidence>
<reference evidence="3 4" key="1">
    <citation type="submission" date="2014-02" db="EMBL/GenBank/DDBJ databases">
        <title>Transposable element dynamics among asymbiotic and ectomycorrhizal Amanita fungi.</title>
        <authorList>
            <consortium name="DOE Joint Genome Institute"/>
            <person name="Hess J."/>
            <person name="Skrede I."/>
            <person name="Wolfe B."/>
            <person name="LaButti K."/>
            <person name="Ohm R.A."/>
            <person name="Grigoriev I.V."/>
            <person name="Pringle A."/>
        </authorList>
    </citation>
    <scope>NUCLEOTIDE SEQUENCE [LARGE SCALE GENOMIC DNA]</scope>
    <source>
        <strain evidence="3 4">SKay4041</strain>
    </source>
</reference>
<dbReference type="PANTHER" id="PTHR12475">
    <property type="match status" value="1"/>
</dbReference>
<evidence type="ECO:0000313" key="4">
    <source>
        <dbReference type="Proteomes" id="UP000242287"/>
    </source>
</evidence>
<dbReference type="InterPro" id="IPR051490">
    <property type="entry name" value="THEM6_lcsJ_thioesterase"/>
</dbReference>
<accession>A0A2A9NKK4</accession>
<dbReference type="AlphaFoldDB" id="A0A2A9NKK4"/>
<protein>
    <recommendedName>
        <fullName evidence="5">Thioesterase domain-containing protein</fullName>
    </recommendedName>
</protein>
<evidence type="ECO:0000313" key="3">
    <source>
        <dbReference type="EMBL" id="PFH48797.1"/>
    </source>
</evidence>
<organism evidence="3 4">
    <name type="scientific">Amanita thiersii Skay4041</name>
    <dbReference type="NCBI Taxonomy" id="703135"/>
    <lineage>
        <taxon>Eukaryota</taxon>
        <taxon>Fungi</taxon>
        <taxon>Dikarya</taxon>
        <taxon>Basidiomycota</taxon>
        <taxon>Agaricomycotina</taxon>
        <taxon>Agaricomycetes</taxon>
        <taxon>Agaricomycetidae</taxon>
        <taxon>Agaricales</taxon>
        <taxon>Pluteineae</taxon>
        <taxon>Amanitaceae</taxon>
        <taxon>Amanita</taxon>
    </lineage>
</organism>
<gene>
    <name evidence="3" type="ORF">AMATHDRAFT_5480</name>
</gene>
<dbReference type="Pfam" id="PF13279">
    <property type="entry name" value="4HBT_2"/>
    <property type="match status" value="1"/>
</dbReference>
<dbReference type="OrthoDB" id="265761at2759"/>
<feature type="region of interest" description="Disordered" evidence="2">
    <location>
        <begin position="211"/>
        <end position="281"/>
    </location>
</feature>